<dbReference type="GO" id="GO:0047617">
    <property type="term" value="F:fatty acyl-CoA hydrolase activity"/>
    <property type="evidence" value="ECO:0007669"/>
    <property type="project" value="TreeGrafter"/>
</dbReference>
<dbReference type="EMBL" id="NVUU01000006">
    <property type="protein sequence ID" value="PCI95913.1"/>
    <property type="molecule type" value="Genomic_DNA"/>
</dbReference>
<dbReference type="AlphaFoldDB" id="A0A2A4YM59"/>
<gene>
    <name evidence="3" type="ORF">COB11_00910</name>
</gene>
<organism evidence="3 4">
    <name type="scientific">Aerophobetes bacterium</name>
    <dbReference type="NCBI Taxonomy" id="2030807"/>
    <lineage>
        <taxon>Bacteria</taxon>
        <taxon>Candidatus Aerophobota</taxon>
    </lineage>
</organism>
<accession>A0A2A4YM59</accession>
<comment type="similarity">
    <text evidence="1">Belongs to the 4-hydroxybenzoyl-CoA thioesterase family.</text>
</comment>
<dbReference type="SUPFAM" id="SSF54637">
    <property type="entry name" value="Thioesterase/thiol ester dehydrase-isomerase"/>
    <property type="match status" value="1"/>
</dbReference>
<sequence length="134" mass="15330">MFQYKRLVKMADTDASGVIYFANVQMIALEAFEEYLSKYGFDLGYELEKGDFLFPIVHTEADYLSPVTVGDEINVNLILEKVGNSSFTMKYEIHSLKTDMTLATVKITHVALCKETKKSMRVPQELISLFRRLS</sequence>
<dbReference type="InterPro" id="IPR050563">
    <property type="entry name" value="4-hydroxybenzoyl-CoA_TE"/>
</dbReference>
<dbReference type="PIRSF" id="PIRSF003230">
    <property type="entry name" value="YbgC"/>
    <property type="match status" value="1"/>
</dbReference>
<protein>
    <submittedName>
        <fullName evidence="3">Uncharacterized protein</fullName>
    </submittedName>
</protein>
<dbReference type="Pfam" id="PF13279">
    <property type="entry name" value="4HBT_2"/>
    <property type="match status" value="1"/>
</dbReference>
<dbReference type="InterPro" id="IPR029069">
    <property type="entry name" value="HotDog_dom_sf"/>
</dbReference>
<dbReference type="PANTHER" id="PTHR31793">
    <property type="entry name" value="4-HYDROXYBENZOYL-COA THIOESTERASE FAMILY MEMBER"/>
    <property type="match status" value="1"/>
</dbReference>
<reference evidence="4" key="1">
    <citation type="submission" date="2017-08" db="EMBL/GenBank/DDBJ databases">
        <title>A dynamic microbial community with high functional redundancy inhabits the cold, oxic subseafloor aquifer.</title>
        <authorList>
            <person name="Tully B.J."/>
            <person name="Wheat C.G."/>
            <person name="Glazer B.T."/>
            <person name="Huber J.A."/>
        </authorList>
    </citation>
    <scope>NUCLEOTIDE SEQUENCE [LARGE SCALE GENOMIC DNA]</scope>
</reference>
<dbReference type="Proteomes" id="UP000217838">
    <property type="component" value="Unassembled WGS sequence"/>
</dbReference>
<dbReference type="CDD" id="cd00586">
    <property type="entry name" value="4HBT"/>
    <property type="match status" value="1"/>
</dbReference>
<comment type="caution">
    <text evidence="3">The sequence shown here is derived from an EMBL/GenBank/DDBJ whole genome shotgun (WGS) entry which is preliminary data.</text>
</comment>
<evidence type="ECO:0000313" key="3">
    <source>
        <dbReference type="EMBL" id="PCI95913.1"/>
    </source>
</evidence>
<evidence type="ECO:0000256" key="2">
    <source>
        <dbReference type="ARBA" id="ARBA00022801"/>
    </source>
</evidence>
<name>A0A2A4YM59_UNCAE</name>
<dbReference type="InterPro" id="IPR006684">
    <property type="entry name" value="YbgC/YbaW"/>
</dbReference>
<dbReference type="PANTHER" id="PTHR31793:SF37">
    <property type="entry name" value="ACYL-COA THIOESTER HYDROLASE YBGC"/>
    <property type="match status" value="1"/>
</dbReference>
<dbReference type="Gene3D" id="3.10.129.10">
    <property type="entry name" value="Hotdog Thioesterase"/>
    <property type="match status" value="1"/>
</dbReference>
<keyword evidence="2" id="KW-0378">Hydrolase</keyword>
<evidence type="ECO:0000313" key="4">
    <source>
        <dbReference type="Proteomes" id="UP000217838"/>
    </source>
</evidence>
<evidence type="ECO:0000256" key="1">
    <source>
        <dbReference type="ARBA" id="ARBA00005953"/>
    </source>
</evidence>
<proteinExistence type="inferred from homology"/>